<keyword evidence="2" id="KW-1185">Reference proteome</keyword>
<proteinExistence type="predicted"/>
<reference evidence="2" key="1">
    <citation type="submission" date="2016-10" db="EMBL/GenBank/DDBJ databases">
        <authorList>
            <person name="Varghese N."/>
        </authorList>
    </citation>
    <scope>NUCLEOTIDE SEQUENCE [LARGE SCALE GENOMIC DNA]</scope>
    <source>
        <strain evidence="2">Nsp8</strain>
    </source>
</reference>
<sequence>MEKERHFRKAVLLIEHHPSRFPSIDTVQRTDTSRTRRIPTSV</sequence>
<accession>A0A1I5D5P3</accession>
<name>A0A1I5D5P3_9PROT</name>
<evidence type="ECO:0000313" key="2">
    <source>
        <dbReference type="Proteomes" id="UP000183107"/>
    </source>
</evidence>
<protein>
    <submittedName>
        <fullName evidence="1">Uncharacterized protein</fullName>
    </submittedName>
</protein>
<dbReference type="Proteomes" id="UP000183107">
    <property type="component" value="Unassembled WGS sequence"/>
</dbReference>
<dbReference type="EMBL" id="FOVJ01000005">
    <property type="protein sequence ID" value="SFN94530.1"/>
    <property type="molecule type" value="Genomic_DNA"/>
</dbReference>
<organism evidence="1 2">
    <name type="scientific">Nitrosospira briensis</name>
    <dbReference type="NCBI Taxonomy" id="35799"/>
    <lineage>
        <taxon>Bacteria</taxon>
        <taxon>Pseudomonadati</taxon>
        <taxon>Pseudomonadota</taxon>
        <taxon>Betaproteobacteria</taxon>
        <taxon>Nitrosomonadales</taxon>
        <taxon>Nitrosomonadaceae</taxon>
        <taxon>Nitrosospira</taxon>
    </lineage>
</organism>
<gene>
    <name evidence="1" type="ORF">SAMN05216386_2215</name>
</gene>
<dbReference type="AlphaFoldDB" id="A0A1I5D5P3"/>
<evidence type="ECO:0000313" key="1">
    <source>
        <dbReference type="EMBL" id="SFN94530.1"/>
    </source>
</evidence>